<dbReference type="Proteomes" id="UP000750711">
    <property type="component" value="Unassembled WGS sequence"/>
</dbReference>
<comment type="caution">
    <text evidence="5">The sequence shown here is derived from an EMBL/GenBank/DDBJ whole genome shotgun (WGS) entry which is preliminary data.</text>
</comment>
<dbReference type="InterPro" id="IPR018612">
    <property type="entry name" value="NSRP1_N"/>
</dbReference>
<feature type="compositionally biased region" description="Acidic residues" evidence="3">
    <location>
        <begin position="29"/>
        <end position="40"/>
    </location>
</feature>
<accession>A0A9P8RSS8</accession>
<evidence type="ECO:0000313" key="6">
    <source>
        <dbReference type="Proteomes" id="UP000750711"/>
    </source>
</evidence>
<keyword evidence="6" id="KW-1185">Reference proteome</keyword>
<feature type="compositionally biased region" description="Polar residues" evidence="3">
    <location>
        <begin position="339"/>
        <end position="348"/>
    </location>
</feature>
<feature type="region of interest" description="Disordered" evidence="3">
    <location>
        <begin position="229"/>
        <end position="276"/>
    </location>
</feature>
<feature type="compositionally biased region" description="Polar residues" evidence="3">
    <location>
        <begin position="244"/>
        <end position="263"/>
    </location>
</feature>
<evidence type="ECO:0000259" key="4">
    <source>
        <dbReference type="Pfam" id="PF09745"/>
    </source>
</evidence>
<organism evidence="5 6">
    <name type="scientific">Trichoglossum hirsutum</name>
    <dbReference type="NCBI Taxonomy" id="265104"/>
    <lineage>
        <taxon>Eukaryota</taxon>
        <taxon>Fungi</taxon>
        <taxon>Dikarya</taxon>
        <taxon>Ascomycota</taxon>
        <taxon>Pezizomycotina</taxon>
        <taxon>Geoglossomycetes</taxon>
        <taxon>Geoglossales</taxon>
        <taxon>Geoglossaceae</taxon>
        <taxon>Trichoglossum</taxon>
    </lineage>
</organism>
<feature type="region of interest" description="Disordered" evidence="3">
    <location>
        <begin position="167"/>
        <end position="186"/>
    </location>
</feature>
<dbReference type="InterPro" id="IPR053246">
    <property type="entry name" value="NS_splicing_regulatory_protein"/>
</dbReference>
<evidence type="ECO:0000256" key="1">
    <source>
        <dbReference type="ARBA" id="ARBA00010126"/>
    </source>
</evidence>
<protein>
    <recommendedName>
        <fullName evidence="4">Nuclear speckle splicing regulatory protein 1 N-terminal domain-containing protein</fullName>
    </recommendedName>
</protein>
<comment type="similarity">
    <text evidence="1">Belongs to the NSRP1 family.</text>
</comment>
<sequence>MSSLSFGLNNGKKKPPSASRPVIRKLAFGEDEDEDGEDEGNATNSAEEIGSIGGIEVLKPIALEGQKSKKSGLKGPPQGKPKSNNAISLYGDLSSRTSSLKHVSEAESLDPSIYDYDKAYESMKSIERAKKSKDEADLADRKPKYMDSLLAAAEVRKRDQLRAKEKMLQREREAEGDEFADKERFVTGAYKEQQAEMARLEEEEARKEEDEMKKRAGMGMSGFYRGVLERDEERHEELVAAATQAGNTPSNPPQNDDSTSQTAEELAHALNSKNPKTVILNDEGLVVDKRQLLSAGLNVAPKKPPPSTSSTSHHGKATYATAKPNTLTADRQSRRERQTQILAQQLEQMTKRAADEEQDRQREAERMSRSKKSEAEIMGARERYLQRKREREAGAGG</sequence>
<dbReference type="Pfam" id="PF09745">
    <property type="entry name" value="NSRP1_N"/>
    <property type="match status" value="1"/>
</dbReference>
<feature type="compositionally biased region" description="Basic and acidic residues" evidence="3">
    <location>
        <begin position="229"/>
        <end position="238"/>
    </location>
</feature>
<feature type="region of interest" description="Disordered" evidence="3">
    <location>
        <begin position="1"/>
        <end position="51"/>
    </location>
</feature>
<feature type="region of interest" description="Disordered" evidence="3">
    <location>
        <begin position="296"/>
        <end position="397"/>
    </location>
</feature>
<evidence type="ECO:0000313" key="5">
    <source>
        <dbReference type="EMBL" id="KAH0565335.1"/>
    </source>
</evidence>
<dbReference type="AlphaFoldDB" id="A0A9P8RSS8"/>
<reference evidence="5" key="1">
    <citation type="submission" date="2021-03" db="EMBL/GenBank/DDBJ databases">
        <title>Comparative genomics and phylogenomic investigation of the class Geoglossomycetes provide insights into ecological specialization and systematics.</title>
        <authorList>
            <person name="Melie T."/>
            <person name="Pirro S."/>
            <person name="Miller A.N."/>
            <person name="Quandt A."/>
        </authorList>
    </citation>
    <scope>NUCLEOTIDE SEQUENCE</scope>
    <source>
        <strain evidence="5">CAQ_001_2017</strain>
    </source>
</reference>
<dbReference type="EMBL" id="JAGHQM010000106">
    <property type="protein sequence ID" value="KAH0565335.1"/>
    <property type="molecule type" value="Genomic_DNA"/>
</dbReference>
<keyword evidence="2" id="KW-0175">Coiled coil</keyword>
<evidence type="ECO:0000256" key="3">
    <source>
        <dbReference type="SAM" id="MobiDB-lite"/>
    </source>
</evidence>
<proteinExistence type="inferred from homology"/>
<gene>
    <name evidence="5" type="ORF">GP486_001267</name>
</gene>
<name>A0A9P8RSS8_9PEZI</name>
<feature type="compositionally biased region" description="Basic and acidic residues" evidence="3">
    <location>
        <begin position="349"/>
        <end position="397"/>
    </location>
</feature>
<feature type="domain" description="Nuclear speckle splicing regulatory protein 1 N-terminal" evidence="4">
    <location>
        <begin position="101"/>
        <end position="216"/>
    </location>
</feature>
<dbReference type="GO" id="GO:0000381">
    <property type="term" value="P:regulation of alternative mRNA splicing, via spliceosome"/>
    <property type="evidence" value="ECO:0007669"/>
    <property type="project" value="InterPro"/>
</dbReference>
<dbReference type="PANTHER" id="PTHR47845">
    <property type="entry name" value="NUCLEAR SPECKLE SPLICING REGULATORY PROTEIN 1 HOMOLOG"/>
    <property type="match status" value="1"/>
</dbReference>
<dbReference type="PANTHER" id="PTHR47845:SF1">
    <property type="entry name" value="NUCLEAR SPECKLE SPLICING REGULATORY PROTEIN 1 HOMOLOG"/>
    <property type="match status" value="1"/>
</dbReference>
<feature type="compositionally biased region" description="Basic and acidic residues" evidence="3">
    <location>
        <begin position="167"/>
        <end position="185"/>
    </location>
</feature>
<feature type="region of interest" description="Disordered" evidence="3">
    <location>
        <begin position="66"/>
        <end position="90"/>
    </location>
</feature>
<evidence type="ECO:0000256" key="2">
    <source>
        <dbReference type="ARBA" id="ARBA00023054"/>
    </source>
</evidence>